<keyword evidence="3" id="KW-1185">Reference proteome</keyword>
<gene>
    <name evidence="1" type="ORF">HINF_LOCUS48968</name>
    <name evidence="2" type="ORF">HINF_LOCUS59548</name>
</gene>
<sequence length="554" mass="63195">MLLTLLSTQCTVQEKLEKLVESDISIQINYEGCNNVVFKANILVQYCFKQYILANSAITKNFKFLQAVNLNSQHNVFQSVQRIQNIVISSSIVHNQSAQTSFSTFGLSSIPRISQVSINVDLQSRYKVVAFLVGSQNQLTISYSTFNFSCVYSDNVSSILTIEDSLSLLHVDMYLYYIGQYVSGLVMSSFASTQIKLFHSNMFGSLYGSEFTTQISAFYNTSQIEIIGNLCLHLVDNNCVQVGRSCFFYKMSSCCQESAQIASSNNYYTCECIDLLKVLLDPLNPISSCVCSQNYFIFNSLCVECPADSFSSINSIVCTCSQQFQKHNVGTNECECVPKYSSKIKGTCTCINGAGINNELVCQCLNRFQMVFGAEVMCTCSENKYIFDGVCMQCPSDAISAINANNCTCKQKYQIHNTETNQCQSDIFHEIQWDLRMPDRIEDKCKQCEYKIQFTTLYQKLLKIMVLIHHLQSHLSLLLSYNKWYVYRFQLVLTNKLIYQVNHLKRTSQQIHYQQSMQLNTKLILVLDEHYLFQLEPGFKSQHIRYQIVVILVA</sequence>
<dbReference type="EMBL" id="CATOUU010000939">
    <property type="protein sequence ID" value="CAI9961323.1"/>
    <property type="molecule type" value="Genomic_DNA"/>
</dbReference>
<name>A0AA86QWV8_9EUKA</name>
<comment type="caution">
    <text evidence="1">The sequence shown here is derived from an EMBL/GenBank/DDBJ whole genome shotgun (WGS) entry which is preliminary data.</text>
</comment>
<evidence type="ECO:0000313" key="2">
    <source>
        <dbReference type="EMBL" id="CAL6079777.1"/>
    </source>
</evidence>
<evidence type="ECO:0000313" key="3">
    <source>
        <dbReference type="Proteomes" id="UP001642409"/>
    </source>
</evidence>
<proteinExistence type="predicted"/>
<reference evidence="1" key="1">
    <citation type="submission" date="2023-06" db="EMBL/GenBank/DDBJ databases">
        <authorList>
            <person name="Kurt Z."/>
        </authorList>
    </citation>
    <scope>NUCLEOTIDE SEQUENCE</scope>
</reference>
<organism evidence="1">
    <name type="scientific">Hexamita inflata</name>
    <dbReference type="NCBI Taxonomy" id="28002"/>
    <lineage>
        <taxon>Eukaryota</taxon>
        <taxon>Metamonada</taxon>
        <taxon>Diplomonadida</taxon>
        <taxon>Hexamitidae</taxon>
        <taxon>Hexamitinae</taxon>
        <taxon>Hexamita</taxon>
    </lineage>
</organism>
<protein>
    <recommendedName>
        <fullName evidence="4">Transmembrane protein</fullName>
    </recommendedName>
</protein>
<evidence type="ECO:0000313" key="1">
    <source>
        <dbReference type="EMBL" id="CAI9961323.1"/>
    </source>
</evidence>
<reference evidence="2 3" key="2">
    <citation type="submission" date="2024-07" db="EMBL/GenBank/DDBJ databases">
        <authorList>
            <person name="Akdeniz Z."/>
        </authorList>
    </citation>
    <scope>NUCLEOTIDE SEQUENCE [LARGE SCALE GENOMIC DNA]</scope>
</reference>
<evidence type="ECO:0008006" key="4">
    <source>
        <dbReference type="Google" id="ProtNLM"/>
    </source>
</evidence>
<dbReference type="Proteomes" id="UP001642409">
    <property type="component" value="Unassembled WGS sequence"/>
</dbReference>
<dbReference type="EMBL" id="CAXDID020000342">
    <property type="protein sequence ID" value="CAL6079777.1"/>
    <property type="molecule type" value="Genomic_DNA"/>
</dbReference>
<accession>A0AA86QWV8</accession>
<dbReference type="AlphaFoldDB" id="A0AA86QWV8"/>